<reference evidence="3" key="1">
    <citation type="submission" date="2020-06" db="EMBL/GenBank/DDBJ databases">
        <title>Characterization of fructooligosaccharide metabolism and fructooligosaccharide-degrading enzymes in human commensal butyrate producers.</title>
        <authorList>
            <person name="Tanno H."/>
            <person name="Fujii T."/>
            <person name="Hirano K."/>
            <person name="Maeno S."/>
            <person name="Tonozuka T."/>
            <person name="Sakamoto M."/>
            <person name="Ohkuma M."/>
            <person name="Tochio T."/>
            <person name="Endo A."/>
        </authorList>
    </citation>
    <scope>NUCLEOTIDE SEQUENCE</scope>
    <source>
        <strain evidence="3">JCM 31265</strain>
    </source>
</reference>
<accession>A0AAI9NY50</accession>
<dbReference type="AlphaFoldDB" id="A0AAI9NY50"/>
<dbReference type="InterPro" id="IPR001173">
    <property type="entry name" value="Glyco_trans_2-like"/>
</dbReference>
<dbReference type="Pfam" id="PF00535">
    <property type="entry name" value="Glycos_transf_2"/>
    <property type="match status" value="1"/>
</dbReference>
<comment type="caution">
    <text evidence="3">The sequence shown here is derived from an EMBL/GenBank/DDBJ whole genome shotgun (WGS) entry which is preliminary data.</text>
</comment>
<dbReference type="SUPFAM" id="SSF53448">
    <property type="entry name" value="Nucleotide-diphospho-sugar transferases"/>
    <property type="match status" value="2"/>
</dbReference>
<protein>
    <recommendedName>
        <fullName evidence="2">Glycosyltransferase 2-like domain-containing protein</fullName>
    </recommendedName>
</protein>
<sequence>MKPVISVIFTAGSGVETCRAKLADQTFKEYEIIEADRFAGLERAHGEYILFVDGSEVYPENMLEKLHDAAEQSGADMVISNCELIDSDGGKTFGRGVHFEWVHGGKQVFNWKDCRGRIMNVVRPLVGNKLYRKQFIIDAGLGIAGCDSEAIYSAIGAVAAEKIAYISNLTFSRNVVPESEAEKLPDVPKTVDCVTEHVKGMADRTDLWNAVMYFAIRQYVDNYEKYCRELDSAERIEFYEKAHSVFNSEIFDGLTEKGLNDDKLFRKYSIIKKHDSSELKKLKTRRIIVSLTSYPARIAGIAQMLESIYSQTRKADKIVLWLAEEQFPNRDDDLPDDLRKLQFEDKLEVRWCDDLKPHKKYFYALQEFTDDVVVTIDDDLQYPPYMLENLYMSYLQYPEAVSAVRTHWMVISDKGQLIPYRYWMKETVACLYRPKMQLFATGGAGTLYPPGIYDDKWFDKDKMVEMCLWADDIWLKLIEIMSGVPVVAAMPCEDLRYLPGSQEIGLYHKNVDADQNDVQLQKIEEWLKPEYGDNALAKKILEYDGEPVEDALIRVCECHEKERRELRDEIGRNSRQLKKRIEENERAYREKSEINAKLQRTYKEKSEINAKLQQTYKEKADRGIRIKELEKEKSDLQAKLGELQTEKADIQKKLEQLQAENVVLQKQRSIWYKIKK</sequence>
<gene>
    <name evidence="3" type="ORF">COEU31_09170</name>
</gene>
<evidence type="ECO:0000313" key="3">
    <source>
        <dbReference type="EMBL" id="GFO93871.1"/>
    </source>
</evidence>
<evidence type="ECO:0000259" key="2">
    <source>
        <dbReference type="Pfam" id="PF00535"/>
    </source>
</evidence>
<name>A0AAI9NY50_9FIRM</name>
<dbReference type="RefSeq" id="WP_055223182.1">
    <property type="nucleotide sequence ID" value="NZ_BLYL01000004.1"/>
</dbReference>
<feature type="coiled-coil region" evidence="1">
    <location>
        <begin position="549"/>
        <end position="667"/>
    </location>
</feature>
<dbReference type="Proteomes" id="UP000660047">
    <property type="component" value="Unassembled WGS sequence"/>
</dbReference>
<organism evidence="3 4">
    <name type="scientific">Coprococcus eutactus</name>
    <dbReference type="NCBI Taxonomy" id="33043"/>
    <lineage>
        <taxon>Bacteria</taxon>
        <taxon>Bacillati</taxon>
        <taxon>Bacillota</taxon>
        <taxon>Clostridia</taxon>
        <taxon>Lachnospirales</taxon>
        <taxon>Lachnospiraceae</taxon>
        <taxon>Coprococcus</taxon>
    </lineage>
</organism>
<feature type="domain" description="Glycosyltransferase 2-like" evidence="2">
    <location>
        <begin position="37"/>
        <end position="95"/>
    </location>
</feature>
<evidence type="ECO:0000313" key="4">
    <source>
        <dbReference type="Proteomes" id="UP000660047"/>
    </source>
</evidence>
<dbReference type="Gene3D" id="3.90.550.10">
    <property type="entry name" value="Spore Coat Polysaccharide Biosynthesis Protein SpsA, Chain A"/>
    <property type="match status" value="1"/>
</dbReference>
<dbReference type="EMBL" id="BLYL01000004">
    <property type="protein sequence ID" value="GFO93871.1"/>
    <property type="molecule type" value="Genomic_DNA"/>
</dbReference>
<keyword evidence="1" id="KW-0175">Coiled coil</keyword>
<evidence type="ECO:0000256" key="1">
    <source>
        <dbReference type="SAM" id="Coils"/>
    </source>
</evidence>
<dbReference type="InterPro" id="IPR029044">
    <property type="entry name" value="Nucleotide-diphossugar_trans"/>
</dbReference>
<proteinExistence type="predicted"/>